<organism evidence="7 8">
    <name type="scientific">[Candida] subhashii</name>
    <dbReference type="NCBI Taxonomy" id="561895"/>
    <lineage>
        <taxon>Eukaryota</taxon>
        <taxon>Fungi</taxon>
        <taxon>Dikarya</taxon>
        <taxon>Ascomycota</taxon>
        <taxon>Saccharomycotina</taxon>
        <taxon>Pichiomycetes</taxon>
        <taxon>Debaryomycetaceae</taxon>
        <taxon>Spathaspora</taxon>
    </lineage>
</organism>
<dbReference type="PANTHER" id="PTHR22779">
    <property type="entry name" value="SD17342P"/>
    <property type="match status" value="1"/>
</dbReference>
<feature type="transmembrane region" description="Helical" evidence="6">
    <location>
        <begin position="49"/>
        <end position="73"/>
    </location>
</feature>
<dbReference type="RefSeq" id="XP_049264351.1">
    <property type="nucleotide sequence ID" value="XM_049406116.1"/>
</dbReference>
<keyword evidence="4 6" id="KW-1133">Transmembrane helix</keyword>
<dbReference type="EMBL" id="JAGSYN010000107">
    <property type="protein sequence ID" value="KAG7664119.1"/>
    <property type="molecule type" value="Genomic_DNA"/>
</dbReference>
<protein>
    <submittedName>
        <fullName evidence="7">Uncharacterized protein</fullName>
    </submittedName>
</protein>
<evidence type="ECO:0000256" key="4">
    <source>
        <dbReference type="ARBA" id="ARBA00022989"/>
    </source>
</evidence>
<evidence type="ECO:0000256" key="5">
    <source>
        <dbReference type="ARBA" id="ARBA00023136"/>
    </source>
</evidence>
<dbReference type="OrthoDB" id="2131401at2759"/>
<keyword evidence="5 6" id="KW-0472">Membrane</keyword>
<proteinExistence type="inferred from homology"/>
<dbReference type="GeneID" id="73469174"/>
<evidence type="ECO:0000313" key="8">
    <source>
        <dbReference type="Proteomes" id="UP000694255"/>
    </source>
</evidence>
<evidence type="ECO:0000256" key="3">
    <source>
        <dbReference type="ARBA" id="ARBA00022692"/>
    </source>
</evidence>
<dbReference type="PANTHER" id="PTHR22779:SF6">
    <property type="entry name" value="SD17342P"/>
    <property type="match status" value="1"/>
</dbReference>
<evidence type="ECO:0000256" key="1">
    <source>
        <dbReference type="ARBA" id="ARBA00004141"/>
    </source>
</evidence>
<dbReference type="Pfam" id="PF10190">
    <property type="entry name" value="Tmemb_170"/>
    <property type="match status" value="1"/>
</dbReference>
<sequence>MRLFISSLNVPIGYSTPEFPSLFWPLGPSQQAYQNSFLYYSWDIWKFTVFWSLILFGALYIIVGTIAAISNILNKFRHKLPIGPIELFTCLFILGFYIIVGLFKGFCSGAIIGLIISAIYEAGSLTMSTWIPLTWAIIGILYDIASSYSTSRIIL</sequence>
<comment type="similarity">
    <text evidence="2">Belongs to the TMEM170 family.</text>
</comment>
<accession>A0A8J5QM55</accession>
<dbReference type="InterPro" id="IPR019334">
    <property type="entry name" value="TMEM170A/B/YPR153W-like"/>
</dbReference>
<feature type="transmembrane region" description="Helical" evidence="6">
    <location>
        <begin position="85"/>
        <end position="116"/>
    </location>
</feature>
<dbReference type="GO" id="GO:0016020">
    <property type="term" value="C:membrane"/>
    <property type="evidence" value="ECO:0007669"/>
    <property type="project" value="UniProtKB-SubCell"/>
</dbReference>
<comment type="caution">
    <text evidence="7">The sequence shown here is derived from an EMBL/GenBank/DDBJ whole genome shotgun (WGS) entry which is preliminary data.</text>
</comment>
<dbReference type="AlphaFoldDB" id="A0A8J5QM55"/>
<evidence type="ECO:0000313" key="7">
    <source>
        <dbReference type="EMBL" id="KAG7664119.1"/>
    </source>
</evidence>
<reference evidence="7 8" key="1">
    <citation type="journal article" date="2021" name="DNA Res.">
        <title>Genome analysis of Candida subhashii reveals its hybrid nature and dual mitochondrial genome conformations.</title>
        <authorList>
            <person name="Mixao V."/>
            <person name="Hegedusova E."/>
            <person name="Saus E."/>
            <person name="Pryszcz L.P."/>
            <person name="Cillingova A."/>
            <person name="Nosek J."/>
            <person name="Gabaldon T."/>
        </authorList>
    </citation>
    <scope>NUCLEOTIDE SEQUENCE [LARGE SCALE GENOMIC DNA]</scope>
    <source>
        <strain evidence="7 8">CBS 10753</strain>
    </source>
</reference>
<keyword evidence="8" id="KW-1185">Reference proteome</keyword>
<evidence type="ECO:0000256" key="2">
    <source>
        <dbReference type="ARBA" id="ARBA00006325"/>
    </source>
</evidence>
<evidence type="ECO:0000256" key="6">
    <source>
        <dbReference type="SAM" id="Phobius"/>
    </source>
</evidence>
<name>A0A8J5QM55_9ASCO</name>
<keyword evidence="3 6" id="KW-0812">Transmembrane</keyword>
<feature type="transmembrane region" description="Helical" evidence="6">
    <location>
        <begin position="122"/>
        <end position="142"/>
    </location>
</feature>
<gene>
    <name evidence="7" type="ORF">J8A68_002373</name>
</gene>
<comment type="subcellular location">
    <subcellularLocation>
        <location evidence="1">Membrane</location>
        <topology evidence="1">Multi-pass membrane protein</topology>
    </subcellularLocation>
</comment>
<dbReference type="Proteomes" id="UP000694255">
    <property type="component" value="Unassembled WGS sequence"/>
</dbReference>